<dbReference type="Pfam" id="PF03140">
    <property type="entry name" value="DUF247"/>
    <property type="match status" value="1"/>
</dbReference>
<dbReference type="Proteomes" id="UP000797356">
    <property type="component" value="Chromosome 16"/>
</dbReference>
<reference evidence="1" key="2">
    <citation type="submission" date="2019-07" db="EMBL/GenBank/DDBJ databases">
        <authorList>
            <person name="Yang Y."/>
            <person name="Bocs S."/>
            <person name="Baudouin L."/>
        </authorList>
    </citation>
    <scope>NUCLEOTIDE SEQUENCE</scope>
    <source>
        <tissue evidence="1">Spear leaf of Hainan Tall coconut</tissue>
    </source>
</reference>
<protein>
    <submittedName>
        <fullName evidence="1">Putative UPF0481 protein</fullName>
    </submittedName>
</protein>
<proteinExistence type="predicted"/>
<accession>A0A8K0NDW5</accession>
<dbReference type="AlphaFoldDB" id="A0A8K0NDW5"/>
<sequence length="133" mass="14953">MCGMPSLPIIVIDNLSRSRFLNMIALEMCPGSADDYGITSFAWFLHRLIERAEDAGELRERGILLNALGSGEQVVELFNELTTNLAPDVKAYGQVLDGISKHRKNIIKIGIYRFLRKIPRLTGASFGDRFLHF</sequence>
<organism evidence="1 2">
    <name type="scientific">Cocos nucifera</name>
    <name type="common">Coconut palm</name>
    <dbReference type="NCBI Taxonomy" id="13894"/>
    <lineage>
        <taxon>Eukaryota</taxon>
        <taxon>Viridiplantae</taxon>
        <taxon>Streptophyta</taxon>
        <taxon>Embryophyta</taxon>
        <taxon>Tracheophyta</taxon>
        <taxon>Spermatophyta</taxon>
        <taxon>Magnoliopsida</taxon>
        <taxon>Liliopsida</taxon>
        <taxon>Arecaceae</taxon>
        <taxon>Arecoideae</taxon>
        <taxon>Cocoseae</taxon>
        <taxon>Attaleinae</taxon>
        <taxon>Cocos</taxon>
    </lineage>
</organism>
<dbReference type="PANTHER" id="PTHR31549">
    <property type="entry name" value="PROTEIN, PUTATIVE (DUF247)-RELATED-RELATED"/>
    <property type="match status" value="1"/>
</dbReference>
<comment type="caution">
    <text evidence="1">The sequence shown here is derived from an EMBL/GenBank/DDBJ whole genome shotgun (WGS) entry which is preliminary data.</text>
</comment>
<evidence type="ECO:0000313" key="2">
    <source>
        <dbReference type="Proteomes" id="UP000797356"/>
    </source>
</evidence>
<dbReference type="PANTHER" id="PTHR31549:SF149">
    <property type="entry name" value="ISOPRENOID SYNTHASE DOMAIN-CONTAINING PROTEIN"/>
    <property type="match status" value="1"/>
</dbReference>
<evidence type="ECO:0000313" key="1">
    <source>
        <dbReference type="EMBL" id="KAG1371136.1"/>
    </source>
</evidence>
<reference evidence="1" key="1">
    <citation type="journal article" date="2017" name="Gigascience">
        <title>The genome draft of coconut (Cocos nucifera).</title>
        <authorList>
            <person name="Xiao Y."/>
            <person name="Xu P."/>
            <person name="Fan H."/>
            <person name="Baudouin L."/>
            <person name="Xia W."/>
            <person name="Bocs S."/>
            <person name="Xu J."/>
            <person name="Li Q."/>
            <person name="Guo A."/>
            <person name="Zhou L."/>
            <person name="Li J."/>
            <person name="Wu Y."/>
            <person name="Ma Z."/>
            <person name="Armero A."/>
            <person name="Issali A.E."/>
            <person name="Liu N."/>
            <person name="Peng M."/>
            <person name="Yang Y."/>
        </authorList>
    </citation>
    <scope>NUCLEOTIDE SEQUENCE</scope>
    <source>
        <tissue evidence="1">Spear leaf of Hainan Tall coconut</tissue>
    </source>
</reference>
<name>A0A8K0NDW5_COCNU</name>
<dbReference type="InterPro" id="IPR004158">
    <property type="entry name" value="DUF247_pln"/>
</dbReference>
<dbReference type="EMBL" id="CM017887">
    <property type="protein sequence ID" value="KAG1371136.1"/>
    <property type="molecule type" value="Genomic_DNA"/>
</dbReference>
<keyword evidence="2" id="KW-1185">Reference proteome</keyword>
<dbReference type="OrthoDB" id="1849062at2759"/>
<gene>
    <name evidence="1" type="ORF">COCNU_16G002300</name>
</gene>